<dbReference type="InterPro" id="IPR058533">
    <property type="entry name" value="Cation_efflux_TM"/>
</dbReference>
<evidence type="ECO:0000256" key="7">
    <source>
        <dbReference type="ARBA" id="ARBA00023136"/>
    </source>
</evidence>
<proteinExistence type="inferred from homology"/>
<dbReference type="PANTHER" id="PTHR11562">
    <property type="entry name" value="CATION EFFLUX PROTEIN/ ZINC TRANSPORTER"/>
    <property type="match status" value="1"/>
</dbReference>
<keyword evidence="5 9" id="KW-1133">Transmembrane helix</keyword>
<dbReference type="PANTHER" id="PTHR11562:SF17">
    <property type="entry name" value="RE54080P-RELATED"/>
    <property type="match status" value="1"/>
</dbReference>
<dbReference type="KEGG" id="cdx:CDES_06180"/>
<evidence type="ECO:0000259" key="10">
    <source>
        <dbReference type="Pfam" id="PF01545"/>
    </source>
</evidence>
<evidence type="ECO:0000256" key="9">
    <source>
        <dbReference type="SAM" id="Phobius"/>
    </source>
</evidence>
<evidence type="ECO:0000256" key="6">
    <source>
        <dbReference type="ARBA" id="ARBA00023065"/>
    </source>
</evidence>
<protein>
    <submittedName>
        <fullName evidence="12">Uncharacterized protein</fullName>
    </submittedName>
</protein>
<evidence type="ECO:0000256" key="2">
    <source>
        <dbReference type="ARBA" id="ARBA00008873"/>
    </source>
</evidence>
<evidence type="ECO:0000256" key="1">
    <source>
        <dbReference type="ARBA" id="ARBA00004141"/>
    </source>
</evidence>
<dbReference type="Pfam" id="PF16916">
    <property type="entry name" value="ZT_dimer"/>
    <property type="match status" value="1"/>
</dbReference>
<comment type="subcellular location">
    <subcellularLocation>
        <location evidence="1">Membrane</location>
        <topology evidence="1">Multi-pass membrane protein</topology>
    </subcellularLocation>
</comment>
<dbReference type="STRING" id="931089.CDES_06180"/>
<evidence type="ECO:0000256" key="3">
    <source>
        <dbReference type="ARBA" id="ARBA00022448"/>
    </source>
</evidence>
<keyword evidence="13" id="KW-1185">Reference proteome</keyword>
<feature type="transmembrane region" description="Helical" evidence="9">
    <location>
        <begin position="233"/>
        <end position="251"/>
    </location>
</feature>
<evidence type="ECO:0000259" key="11">
    <source>
        <dbReference type="Pfam" id="PF16916"/>
    </source>
</evidence>
<keyword evidence="4 9" id="KW-0812">Transmembrane</keyword>
<reference evidence="12 13" key="1">
    <citation type="submission" date="2014-08" db="EMBL/GenBank/DDBJ databases">
        <title>Complete genome sequence of Corynebacterium deserti GIMN1.010 (=DSM 45689), isolated from desert sand in western China.</title>
        <authorList>
            <person name="Ruckert C."/>
            <person name="Albersmeier A."/>
            <person name="Kalinowski J."/>
        </authorList>
    </citation>
    <scope>NUCLEOTIDE SEQUENCE [LARGE SCALE GENOMIC DNA]</scope>
    <source>
        <strain evidence="12 13">GIMN1.010</strain>
    </source>
</reference>
<feature type="domain" description="Cation efflux protein cytoplasmic" evidence="11">
    <location>
        <begin position="263"/>
        <end position="339"/>
    </location>
</feature>
<keyword evidence="3" id="KW-0813">Transport</keyword>
<dbReference type="InterPro" id="IPR036837">
    <property type="entry name" value="Cation_efflux_CTD_sf"/>
</dbReference>
<evidence type="ECO:0000256" key="4">
    <source>
        <dbReference type="ARBA" id="ARBA00022692"/>
    </source>
</evidence>
<dbReference type="InterPro" id="IPR050681">
    <property type="entry name" value="CDF/SLC30A"/>
</dbReference>
<gene>
    <name evidence="12" type="ORF">CDES_06180</name>
</gene>
<feature type="transmembrane region" description="Helical" evidence="9">
    <location>
        <begin position="170"/>
        <end position="190"/>
    </location>
</feature>
<dbReference type="EMBL" id="CP009220">
    <property type="protein sequence ID" value="ALC05664.1"/>
    <property type="molecule type" value="Genomic_DNA"/>
</dbReference>
<accession>A0A0M4CJ17</accession>
<feature type="transmembrane region" description="Helical" evidence="9">
    <location>
        <begin position="138"/>
        <end position="158"/>
    </location>
</feature>
<evidence type="ECO:0000313" key="13">
    <source>
        <dbReference type="Proteomes" id="UP000068067"/>
    </source>
</evidence>
<dbReference type="InterPro" id="IPR002524">
    <property type="entry name" value="Cation_efflux"/>
</dbReference>
<comment type="similarity">
    <text evidence="2">Belongs to the cation diffusion facilitator (CDF) transporter (TC 2.A.4) family. SLC30A subfamily.</text>
</comment>
<dbReference type="GO" id="GO:0005385">
    <property type="term" value="F:zinc ion transmembrane transporter activity"/>
    <property type="evidence" value="ECO:0007669"/>
    <property type="project" value="TreeGrafter"/>
</dbReference>
<evidence type="ECO:0000256" key="5">
    <source>
        <dbReference type="ARBA" id="ARBA00022989"/>
    </source>
</evidence>
<dbReference type="AlphaFoldDB" id="A0A0M4CJ17"/>
<dbReference type="SUPFAM" id="SSF161111">
    <property type="entry name" value="Cation efflux protein transmembrane domain-like"/>
    <property type="match status" value="1"/>
</dbReference>
<dbReference type="InterPro" id="IPR027470">
    <property type="entry name" value="Cation_efflux_CTD"/>
</dbReference>
<dbReference type="InterPro" id="IPR027469">
    <property type="entry name" value="Cation_efflux_TMD_sf"/>
</dbReference>
<dbReference type="PATRIC" id="fig|931089.4.peg.1255"/>
<evidence type="ECO:0000256" key="8">
    <source>
        <dbReference type="SAM" id="MobiDB-lite"/>
    </source>
</evidence>
<dbReference type="Gene3D" id="1.20.1510.10">
    <property type="entry name" value="Cation efflux protein transmembrane domain"/>
    <property type="match status" value="1"/>
</dbReference>
<feature type="domain" description="Cation efflux protein transmembrane" evidence="10">
    <location>
        <begin position="68"/>
        <end position="259"/>
    </location>
</feature>
<evidence type="ECO:0000313" key="12">
    <source>
        <dbReference type="EMBL" id="ALC05664.1"/>
    </source>
</evidence>
<feature type="region of interest" description="Disordered" evidence="8">
    <location>
        <begin position="26"/>
        <end position="60"/>
    </location>
</feature>
<keyword evidence="7 9" id="KW-0472">Membrane</keyword>
<dbReference type="GO" id="GO:0005886">
    <property type="term" value="C:plasma membrane"/>
    <property type="evidence" value="ECO:0007669"/>
    <property type="project" value="TreeGrafter"/>
</dbReference>
<feature type="transmembrane region" description="Helical" evidence="9">
    <location>
        <begin position="202"/>
        <end position="227"/>
    </location>
</feature>
<dbReference type="Pfam" id="PF01545">
    <property type="entry name" value="Cation_efflux"/>
    <property type="match status" value="1"/>
</dbReference>
<organism evidence="12 13">
    <name type="scientific">Corynebacterium deserti GIMN1.010</name>
    <dbReference type="NCBI Taxonomy" id="931089"/>
    <lineage>
        <taxon>Bacteria</taxon>
        <taxon>Bacillati</taxon>
        <taxon>Actinomycetota</taxon>
        <taxon>Actinomycetes</taxon>
        <taxon>Mycobacteriales</taxon>
        <taxon>Corynebacteriaceae</taxon>
        <taxon>Corynebacterium</taxon>
    </lineage>
</organism>
<sequence>MDKDPHPLIFNKLSISGKVCLAKGMSTQRNTSHGSRTEHPAHPAHPAHAHTHGHEHDHSHAPSSLKALLAVIALTSVIFLAELIAGLVSGSLALLADAMHMLSDSTGLIIAAVAMLIGRKARNFRATYGYKRAEVLAALVNASVVTAISVWIVIEALIRLGGDVEIQTDLMLIVAVIGLVTNAISALVLMRHQDGNINMRGAFLHVLSDMLASVAVIIAGLIIRYTGWTPADTVASIVIAAIIIPRAFSLLREAINILLERVPKEAEPEKIYEALRQVPGVADVHDLHIWTIDGKETLATCHLVVDSMDKEIMSCGVLDRAETELSKLGIDHSTIQLESFEHGDHESVC</sequence>
<name>A0A0M4CJ17_9CORY</name>
<dbReference type="SUPFAM" id="SSF160240">
    <property type="entry name" value="Cation efflux protein cytoplasmic domain-like"/>
    <property type="match status" value="1"/>
</dbReference>
<feature type="transmembrane region" description="Helical" evidence="9">
    <location>
        <begin position="98"/>
        <end position="117"/>
    </location>
</feature>
<keyword evidence="6" id="KW-0406">Ion transport</keyword>
<dbReference type="NCBIfam" id="TIGR01297">
    <property type="entry name" value="CDF"/>
    <property type="match status" value="1"/>
</dbReference>
<dbReference type="Proteomes" id="UP000068067">
    <property type="component" value="Chromosome"/>
</dbReference>
<feature type="transmembrane region" description="Helical" evidence="9">
    <location>
        <begin position="67"/>
        <end position="92"/>
    </location>
</feature>
<dbReference type="Gene3D" id="3.30.70.1350">
    <property type="entry name" value="Cation efflux protein, cytoplasmic domain"/>
    <property type="match status" value="1"/>
</dbReference>